<evidence type="ECO:0000313" key="1">
    <source>
        <dbReference type="Proteomes" id="UP000095286"/>
    </source>
</evidence>
<name>A0AC35TGQ7_9BILA</name>
<organism evidence="1 2">
    <name type="scientific">Rhabditophanes sp. KR3021</name>
    <dbReference type="NCBI Taxonomy" id="114890"/>
    <lineage>
        <taxon>Eukaryota</taxon>
        <taxon>Metazoa</taxon>
        <taxon>Ecdysozoa</taxon>
        <taxon>Nematoda</taxon>
        <taxon>Chromadorea</taxon>
        <taxon>Rhabditida</taxon>
        <taxon>Tylenchina</taxon>
        <taxon>Panagrolaimomorpha</taxon>
        <taxon>Strongyloidoidea</taxon>
        <taxon>Alloionematidae</taxon>
        <taxon>Rhabditophanes</taxon>
    </lineage>
</organism>
<sequence>MDAKENKISKHTYDQGTTDRYRLFKLTIKTHPVEEEKFGVAVAIIKSYCESCWNGIDVYDSIKLMILKARSLFNKKKSPSMKDVKECVDILLILASRSKNYTCLAVFSKIIDDQELRGVAYLYKSFGRFFVENGLSDALSELLNVADKYLKKEVFLAVKEELLKDPQVPPPVVGSARKRSRGESIGMIVEESTDVAVEGSIDSVMEESAAESSVAPPPNGEFTMYNDTTMGMTKTQIYQDESCVSPIKKKIALEGSVEKERDYSTIQEVTEHSGVADVMESTQLVDGGNQMATPTQVFDDWGDDVQEPSTEGRQTSVAGKLSTSSASFVIPQMPTMLYKSLDSTTGTYVSNTSTVANEKVAGSKSSEDFGHDISELDATQEASSTSKAQGIPQEKPPRLSMMASSTPCRNGQTIPLEECSFYNEVSAIEGGLFNQSKDTSSKEGEEKSSIMEQSGQIFDDKAETLKSTVAVKIAEAGGKVCNKSSNSIKENGKIGPDFFNSVSDIPQTEDSFDLFAAVDNDDLGHTIHENRRKSIVFASMKNLMGDVSAADSTQDRSSLFGSSNSVKTPMTGISGTDETLIGEVIRHKSIGDEDQIANQIREEPAKMETEEASGVEDIVMQEMSAKDCIEMIDQEEKVEQLTSVDGELPKRCSIESGNLAESIAPASVSFFTSPNTSLEVEDTSELPHDCSINPWDQKLRDKMTVLDNFDDKVCVVNDARSALKVNDTLDVDGQTFNVTTLIATGGFAKVFKIQSGSKVLAAKVQSPPYLYETYICEQIKKRSPESCRHYFMVVDKTLKFGGMTVILNEYHGYGTLLDMVNKYRADNMSVPCHIAAYFALQMIEILKVVNDCSIIHADSKPDNWLITMQPTYGGPDTYLEGKPIIKLIDFGRSIDLYHLKNVVCRGKAATDCFDCVEMLENRPWTYQTDQFGFISTIMLLLTGKYENVQKESGNGSYKFPITFMKRTNPLLTLWKKLIEKLLNIPDCYSIPKWESISNMIKEELTDLIEDDELLAKQHFEKLIKKLTN</sequence>
<dbReference type="WBParaSite" id="RSKR_0000034500.1">
    <property type="protein sequence ID" value="RSKR_0000034500.1"/>
    <property type="gene ID" value="RSKR_0000034500"/>
</dbReference>
<proteinExistence type="predicted"/>
<dbReference type="Proteomes" id="UP000095286">
    <property type="component" value="Unplaced"/>
</dbReference>
<evidence type="ECO:0000313" key="2">
    <source>
        <dbReference type="WBParaSite" id="RSKR_0000034500.1"/>
    </source>
</evidence>
<protein>
    <submittedName>
        <fullName evidence="2">Protein kinase domain-containing protein</fullName>
    </submittedName>
</protein>
<accession>A0AC35TGQ7</accession>
<reference evidence="2" key="1">
    <citation type="submission" date="2016-11" db="UniProtKB">
        <authorList>
            <consortium name="WormBaseParasite"/>
        </authorList>
    </citation>
    <scope>IDENTIFICATION</scope>
    <source>
        <strain evidence="2">KR3021</strain>
    </source>
</reference>